<proteinExistence type="inferred from homology"/>
<evidence type="ECO:0000256" key="2">
    <source>
        <dbReference type="ARBA" id="ARBA00007797"/>
    </source>
</evidence>
<feature type="domain" description="CCAAT-binding factor" evidence="8">
    <location>
        <begin position="557"/>
        <end position="655"/>
    </location>
</feature>
<evidence type="ECO:0000256" key="6">
    <source>
        <dbReference type="SAM" id="Coils"/>
    </source>
</evidence>
<dbReference type="InterPro" id="IPR011501">
    <property type="entry name" value="Noc3_N"/>
</dbReference>
<dbReference type="PANTHER" id="PTHR14428:SF5">
    <property type="entry name" value="NUCLEOLAR COMPLEX PROTEIN 3 HOMOLOG"/>
    <property type="match status" value="1"/>
</dbReference>
<dbReference type="PANTHER" id="PTHR14428">
    <property type="entry name" value="NUCLEOLAR COMPLEX PROTEIN 3"/>
    <property type="match status" value="1"/>
</dbReference>
<feature type="region of interest" description="Disordered" evidence="7">
    <location>
        <begin position="669"/>
        <end position="696"/>
    </location>
</feature>
<dbReference type="InterPro" id="IPR016024">
    <property type="entry name" value="ARM-type_fold"/>
</dbReference>
<dbReference type="Pfam" id="PF03914">
    <property type="entry name" value="CBF"/>
    <property type="match status" value="1"/>
</dbReference>
<dbReference type="GO" id="GO:0003682">
    <property type="term" value="F:chromatin binding"/>
    <property type="evidence" value="ECO:0007669"/>
    <property type="project" value="TreeGrafter"/>
</dbReference>
<comment type="subcellular location">
    <subcellularLocation>
        <location evidence="1 5">Nucleus</location>
        <location evidence="1 5">Nucleolus</location>
    </subcellularLocation>
</comment>
<evidence type="ECO:0000256" key="5">
    <source>
        <dbReference type="PIRNR" id="PIRNR028977"/>
    </source>
</evidence>
<keyword evidence="10" id="KW-1185">Reference proteome</keyword>
<feature type="compositionally biased region" description="Basic residues" evidence="7">
    <location>
        <begin position="1"/>
        <end position="17"/>
    </location>
</feature>
<dbReference type="CTD" id="64318"/>
<evidence type="ECO:0000259" key="9">
    <source>
        <dbReference type="Pfam" id="PF07540"/>
    </source>
</evidence>
<feature type="compositionally biased region" description="Basic residues" evidence="7">
    <location>
        <begin position="40"/>
        <end position="51"/>
    </location>
</feature>
<dbReference type="InterPro" id="IPR016903">
    <property type="entry name" value="Nucleolar_cplx-assoc_3"/>
</dbReference>
<dbReference type="GO" id="GO:0005730">
    <property type="term" value="C:nucleolus"/>
    <property type="evidence" value="ECO:0007669"/>
    <property type="project" value="UniProtKB-SubCell"/>
</dbReference>
<dbReference type="InterPro" id="IPR005612">
    <property type="entry name" value="CCAAT-binding_factor"/>
</dbReference>
<evidence type="ECO:0000259" key="8">
    <source>
        <dbReference type="Pfam" id="PF03914"/>
    </source>
</evidence>
<sequence length="696" mass="79048">MGPPRSKKRRPTFRRLLKTSGVKLENKLKNRQLKQQNVAKKQRKEQKRLRQAVKGAVGETPRPLETYRKRPEEEEEEEEFLESLPTDMMEQEDLQQMTAMARQASFITRDLSSCGPVHGGKKRKSDVARSYEKVPRKMARTEEKEVIHLLPIKDKTGVIPQSVERVVEKQPEEEEQGEKQEEEPDDVDTEAEPPSCQEMTPAQRERLRNQKLNERKLTIAGLASAIVSDPIGSIKRVKELRGMLMEADPSVAVTVRKLVMVSLMEVFKDIAPTYRIRPLTSAEKTAKVKKETQVLREFEEGLVSQYKFYLEDLEQTVKDWKQKKKKRSQAVALQAYGGLAEVAVRCLCELLVALPHFNFHNNIVVVLAPLMNDSTKKVSGVCCDAFRKLFQQDRAGGASLATVRVISGLVKSLNYNVRPELLRTLLSLRIKEVEMKKDIEAAAPKKKFMTNKERKKNLSRMQRKWKKAEEKLEKELLEAEASESKDKKIKLHTETLNIVFLIYFRILKKAQKSVLLPAVLEGLANFAHLINLEFFDDLLNVLQDLIQAGDLSNKETLHCIQTVFTILSGQGDVLNIDPLNFYSQLYKLLPRLHAGAPNDDAIIVLRCLDAMLTRRRKQVTLQRAMAFVKRLTTISLHVMPNASVGILAANRATMHVSLNVCVDILSSSPRPQPPTLPEQNSSLPGPTVGRVLTHRS</sequence>
<feature type="compositionally biased region" description="Basic and acidic residues" evidence="7">
    <location>
        <begin position="125"/>
        <end position="135"/>
    </location>
</feature>
<name>A0A9Y3RRN4_9CICH</name>
<dbReference type="RefSeq" id="XP_005743468.1">
    <property type="nucleotide sequence ID" value="XM_005743411.2"/>
</dbReference>
<dbReference type="AlphaFoldDB" id="A0A9Y3RRN4"/>
<dbReference type="GO" id="GO:0006270">
    <property type="term" value="P:DNA replication initiation"/>
    <property type="evidence" value="ECO:0007669"/>
    <property type="project" value="TreeGrafter"/>
</dbReference>
<organism evidence="10 11">
    <name type="scientific">Pundamilia nyererei</name>
    <dbReference type="NCBI Taxonomy" id="303518"/>
    <lineage>
        <taxon>Eukaryota</taxon>
        <taxon>Metazoa</taxon>
        <taxon>Chordata</taxon>
        <taxon>Craniata</taxon>
        <taxon>Vertebrata</taxon>
        <taxon>Euteleostomi</taxon>
        <taxon>Actinopterygii</taxon>
        <taxon>Neopterygii</taxon>
        <taxon>Teleostei</taxon>
        <taxon>Neoteleostei</taxon>
        <taxon>Acanthomorphata</taxon>
        <taxon>Ovalentaria</taxon>
        <taxon>Cichlomorphae</taxon>
        <taxon>Cichliformes</taxon>
        <taxon>Cichlidae</taxon>
        <taxon>African cichlids</taxon>
        <taxon>Pseudocrenilabrinae</taxon>
        <taxon>Haplochromini</taxon>
        <taxon>Pundamilia</taxon>
    </lineage>
</organism>
<gene>
    <name evidence="11" type="primary">noc3l</name>
</gene>
<feature type="coiled-coil region" evidence="6">
    <location>
        <begin position="451"/>
        <end position="487"/>
    </location>
</feature>
<protein>
    <recommendedName>
        <fullName evidence="5">Nucleolar complex protein 3 homolog</fullName>
        <shortName evidence="5">NOC3 protein homolog</shortName>
    </recommendedName>
</protein>
<evidence type="ECO:0000256" key="1">
    <source>
        <dbReference type="ARBA" id="ARBA00004604"/>
    </source>
</evidence>
<comment type="similarity">
    <text evidence="2 5">Belongs to the CBF/MAK21 family.</text>
</comment>
<evidence type="ECO:0000256" key="4">
    <source>
        <dbReference type="ARBA" id="ARBA00023242"/>
    </source>
</evidence>
<feature type="compositionally biased region" description="Acidic residues" evidence="7">
    <location>
        <begin position="171"/>
        <end position="191"/>
    </location>
</feature>
<evidence type="ECO:0000256" key="7">
    <source>
        <dbReference type="SAM" id="MobiDB-lite"/>
    </source>
</evidence>
<feature type="region of interest" description="Disordered" evidence="7">
    <location>
        <begin position="1"/>
        <end position="87"/>
    </location>
</feature>
<accession>A0A9Y3RRN4</accession>
<keyword evidence="4" id="KW-0539">Nucleus</keyword>
<evidence type="ECO:0000313" key="10">
    <source>
        <dbReference type="Proteomes" id="UP000695023"/>
    </source>
</evidence>
<dbReference type="GeneID" id="102199109"/>
<evidence type="ECO:0000256" key="3">
    <source>
        <dbReference type="ARBA" id="ARBA00023054"/>
    </source>
</evidence>
<reference evidence="11" key="1">
    <citation type="submission" date="2025-08" db="UniProtKB">
        <authorList>
            <consortium name="RefSeq"/>
        </authorList>
    </citation>
    <scope>IDENTIFICATION</scope>
</reference>
<dbReference type="PIRSF" id="PIRSF028977">
    <property type="entry name" value="Nucleolar_complex_p3"/>
    <property type="match status" value="1"/>
</dbReference>
<feature type="domain" description="Nucleolar complex-associated protein 3 N-terminal" evidence="9">
    <location>
        <begin position="215"/>
        <end position="309"/>
    </location>
</feature>
<keyword evidence="3 6" id="KW-0175">Coiled coil</keyword>
<feature type="region of interest" description="Disordered" evidence="7">
    <location>
        <begin position="115"/>
        <end position="135"/>
    </location>
</feature>
<dbReference type="SUPFAM" id="SSF48371">
    <property type="entry name" value="ARM repeat"/>
    <property type="match status" value="1"/>
</dbReference>
<feature type="region of interest" description="Disordered" evidence="7">
    <location>
        <begin position="166"/>
        <end position="208"/>
    </location>
</feature>
<evidence type="ECO:0000313" key="11">
    <source>
        <dbReference type="RefSeq" id="XP_005743468.1"/>
    </source>
</evidence>
<dbReference type="Pfam" id="PF07540">
    <property type="entry name" value="NOC3p"/>
    <property type="match status" value="1"/>
</dbReference>
<dbReference type="Proteomes" id="UP000695023">
    <property type="component" value="Unplaced"/>
</dbReference>